<dbReference type="Pfam" id="PF14005">
    <property type="entry name" value="YpjP"/>
    <property type="match status" value="1"/>
</dbReference>
<dbReference type="EMBL" id="CP012600">
    <property type="protein sequence ID" value="ALC81347.1"/>
    <property type="molecule type" value="Genomic_DNA"/>
</dbReference>
<dbReference type="InterPro" id="IPR025616">
    <property type="entry name" value="YpjP"/>
</dbReference>
<dbReference type="PATRIC" id="fig|1441095.3.peg.1517"/>
<organism evidence="1 2">
    <name type="scientific">Bacillus gobiensis</name>
    <dbReference type="NCBI Taxonomy" id="1441095"/>
    <lineage>
        <taxon>Bacteria</taxon>
        <taxon>Bacillati</taxon>
        <taxon>Bacillota</taxon>
        <taxon>Bacilli</taxon>
        <taxon>Bacillales</taxon>
        <taxon>Bacillaceae</taxon>
        <taxon>Bacillus</taxon>
    </lineage>
</organism>
<protein>
    <recommendedName>
        <fullName evidence="3">Cell division protein FtsK</fullName>
    </recommendedName>
</protein>
<sequence>MKLWMRKTLVVLFTITTFGLISPPQALMSDKQAEISLSRQENGSPVEILSSIETKTPPDLSSFEDYKSSLLEEVENQSFIKFGTKISPVIEDHYRLVILPKIEKQIMKIVEERSDHDAFQSIAITDNPDPGRKEKIFNVYNMKTGEDILKFHVRLDQPPKEGYWFNFHYHLADDSFQTHYELGSIYWDRNTPPKWMSH</sequence>
<evidence type="ECO:0000313" key="2">
    <source>
        <dbReference type="Proteomes" id="UP000067625"/>
    </source>
</evidence>
<gene>
    <name evidence="1" type="ORF">AM592_06865</name>
</gene>
<dbReference type="RefSeq" id="WP_053603105.1">
    <property type="nucleotide sequence ID" value="NZ_CP012600.1"/>
</dbReference>
<accession>A0A0M4FQC4</accession>
<evidence type="ECO:0000313" key="1">
    <source>
        <dbReference type="EMBL" id="ALC81347.1"/>
    </source>
</evidence>
<dbReference type="Proteomes" id="UP000067625">
    <property type="component" value="Chromosome"/>
</dbReference>
<dbReference type="OrthoDB" id="2435352at2"/>
<evidence type="ECO:0008006" key="3">
    <source>
        <dbReference type="Google" id="ProtNLM"/>
    </source>
</evidence>
<keyword evidence="2" id="KW-1185">Reference proteome</keyword>
<name>A0A0M4FQC4_9BACI</name>
<reference evidence="2" key="1">
    <citation type="submission" date="2015-08" db="EMBL/GenBank/DDBJ databases">
        <title>Genome sequencing project for genomic taxonomy and phylogenomics of Bacillus-like bacteria.</title>
        <authorList>
            <person name="Liu B."/>
            <person name="Wang J."/>
            <person name="Zhu Y."/>
            <person name="Liu G."/>
            <person name="Chen Q."/>
            <person name="Chen Z."/>
            <person name="Lan J."/>
            <person name="Che J."/>
            <person name="Ge C."/>
            <person name="Shi H."/>
            <person name="Pan Z."/>
            <person name="Liu X."/>
        </authorList>
    </citation>
    <scope>NUCLEOTIDE SEQUENCE [LARGE SCALE GENOMIC DNA]</scope>
    <source>
        <strain evidence="2">FJAT-4402</strain>
    </source>
</reference>
<reference evidence="1 2" key="2">
    <citation type="journal article" date="2016" name="Int. J. Syst. Evol. Microbiol.">
        <title>Bacillus gobiensis sp. nov., isolated from a soil sample.</title>
        <authorList>
            <person name="Liu B."/>
            <person name="Liu G.H."/>
            <person name="Cetin S."/>
            <person name="Schumann P."/>
            <person name="Pan Z.Z."/>
            <person name="Chen Q.Q."/>
        </authorList>
    </citation>
    <scope>NUCLEOTIDE SEQUENCE [LARGE SCALE GENOMIC DNA]</scope>
    <source>
        <strain evidence="1 2">FJAT-4402</strain>
    </source>
</reference>
<proteinExistence type="predicted"/>
<dbReference type="STRING" id="1441095.AM592_06865"/>
<dbReference type="AlphaFoldDB" id="A0A0M4FQC4"/>